<protein>
    <recommendedName>
        <fullName evidence="3">DUF1963 domain-containing protein</fullName>
    </recommendedName>
</protein>
<reference evidence="2" key="1">
    <citation type="journal article" date="2019" name="Int. J. Syst. Evol. Microbiol.">
        <title>The Global Catalogue of Microorganisms (GCM) 10K type strain sequencing project: providing services to taxonomists for standard genome sequencing and annotation.</title>
        <authorList>
            <consortium name="The Broad Institute Genomics Platform"/>
            <consortium name="The Broad Institute Genome Sequencing Center for Infectious Disease"/>
            <person name="Wu L."/>
            <person name="Ma J."/>
        </authorList>
    </citation>
    <scope>NUCLEOTIDE SEQUENCE [LARGE SCALE GENOMIC DNA]</scope>
    <source>
        <strain evidence="2">CGMCC 4.7152</strain>
    </source>
</reference>
<dbReference type="RefSeq" id="WP_380120515.1">
    <property type="nucleotide sequence ID" value="NZ_JBHSIU010000041.1"/>
</dbReference>
<evidence type="ECO:0008006" key="3">
    <source>
        <dbReference type="Google" id="ProtNLM"/>
    </source>
</evidence>
<dbReference type="Proteomes" id="UP001595912">
    <property type="component" value="Unassembled WGS sequence"/>
</dbReference>
<evidence type="ECO:0000313" key="2">
    <source>
        <dbReference type="Proteomes" id="UP001595912"/>
    </source>
</evidence>
<keyword evidence="2" id="KW-1185">Reference proteome</keyword>
<name>A0ABV9W1K9_9ACTN</name>
<proteinExistence type="predicted"/>
<gene>
    <name evidence="1" type="ORF">ACFPIJ_32065</name>
</gene>
<organism evidence="1 2">
    <name type="scientific">Dactylosporangium cerinum</name>
    <dbReference type="NCBI Taxonomy" id="1434730"/>
    <lineage>
        <taxon>Bacteria</taxon>
        <taxon>Bacillati</taxon>
        <taxon>Actinomycetota</taxon>
        <taxon>Actinomycetes</taxon>
        <taxon>Micromonosporales</taxon>
        <taxon>Micromonosporaceae</taxon>
        <taxon>Dactylosporangium</taxon>
    </lineage>
</organism>
<evidence type="ECO:0000313" key="1">
    <source>
        <dbReference type="EMBL" id="MFC5002458.1"/>
    </source>
</evidence>
<comment type="caution">
    <text evidence="1">The sequence shown here is derived from an EMBL/GenBank/DDBJ whole genome shotgun (WGS) entry which is preliminary data.</text>
</comment>
<accession>A0ABV9W1K9</accession>
<sequence>MSEEWRARLAPAFEVLLGAPLSSYPPDATYATYAWGNFIREAELDRLPDWLDPAVLRGDTVLVNQHLGMHDEGPLRIDAAGSLFDVPPAYEPVEGRDLPLPPPDGWRVGYIRLASDGSLFDAMRAATQVGDGPEDLFAFDDDADEEWDEALAEAGVDEELRAHLRWCCGDGTTGITYFGADEEAHAPRGTVVASWEDQNGQWDMVVVRL</sequence>
<dbReference type="EMBL" id="JBHSIU010000041">
    <property type="protein sequence ID" value="MFC5002458.1"/>
    <property type="molecule type" value="Genomic_DNA"/>
</dbReference>